<dbReference type="Proteomes" id="UP000245168">
    <property type="component" value="Unassembled WGS sequence"/>
</dbReference>
<dbReference type="Pfam" id="PF03091">
    <property type="entry name" value="CutA1"/>
    <property type="match status" value="1"/>
</dbReference>
<dbReference type="PANTHER" id="PTHR23419:SF8">
    <property type="entry name" value="FI09726P"/>
    <property type="match status" value="1"/>
</dbReference>
<name>A0A2U2BS88_9PROT</name>
<dbReference type="InterPro" id="IPR011322">
    <property type="entry name" value="N-reg_PII-like_a/b"/>
</dbReference>
<dbReference type="SUPFAM" id="SSF54913">
    <property type="entry name" value="GlnB-like"/>
    <property type="match status" value="1"/>
</dbReference>
<dbReference type="OrthoDB" id="37622at2"/>
<evidence type="ECO:0000313" key="3">
    <source>
        <dbReference type="Proteomes" id="UP000245168"/>
    </source>
</evidence>
<dbReference type="PANTHER" id="PTHR23419">
    <property type="entry name" value="DIVALENT CATION TOLERANCE CUTA-RELATED"/>
    <property type="match status" value="1"/>
</dbReference>
<proteinExistence type="inferred from homology"/>
<accession>A0A2U2BS88</accession>
<dbReference type="Gene3D" id="3.30.70.120">
    <property type="match status" value="1"/>
</dbReference>
<dbReference type="AlphaFoldDB" id="A0A2U2BS88"/>
<protein>
    <submittedName>
        <fullName evidence="2">Divalent-cation tolerance protein CutA</fullName>
    </submittedName>
</protein>
<dbReference type="GO" id="GO:0010038">
    <property type="term" value="P:response to metal ion"/>
    <property type="evidence" value="ECO:0007669"/>
    <property type="project" value="InterPro"/>
</dbReference>
<gene>
    <name evidence="2" type="ORF">DDZ18_11025</name>
</gene>
<organism evidence="2 3">
    <name type="scientific">Marinicauda salina</name>
    <dbReference type="NCBI Taxonomy" id="2135793"/>
    <lineage>
        <taxon>Bacteria</taxon>
        <taxon>Pseudomonadati</taxon>
        <taxon>Pseudomonadota</taxon>
        <taxon>Alphaproteobacteria</taxon>
        <taxon>Maricaulales</taxon>
        <taxon>Maricaulaceae</taxon>
        <taxon>Marinicauda</taxon>
    </lineage>
</organism>
<dbReference type="InterPro" id="IPR004323">
    <property type="entry name" value="Ion_tolerance_CutA"/>
</dbReference>
<dbReference type="EMBL" id="QEXV01000005">
    <property type="protein sequence ID" value="PWE16875.1"/>
    <property type="molecule type" value="Genomic_DNA"/>
</dbReference>
<dbReference type="GO" id="GO:0005507">
    <property type="term" value="F:copper ion binding"/>
    <property type="evidence" value="ECO:0007669"/>
    <property type="project" value="TreeGrafter"/>
</dbReference>
<evidence type="ECO:0000256" key="1">
    <source>
        <dbReference type="ARBA" id="ARBA00010169"/>
    </source>
</evidence>
<evidence type="ECO:0000313" key="2">
    <source>
        <dbReference type="EMBL" id="PWE16875.1"/>
    </source>
</evidence>
<dbReference type="InterPro" id="IPR015867">
    <property type="entry name" value="N-reg_PII/ATP_PRibTrfase_C"/>
</dbReference>
<comment type="caution">
    <text evidence="2">The sequence shown here is derived from an EMBL/GenBank/DDBJ whole genome shotgun (WGS) entry which is preliminary data.</text>
</comment>
<keyword evidence="3" id="KW-1185">Reference proteome</keyword>
<reference evidence="3" key="1">
    <citation type="submission" date="2018-05" db="EMBL/GenBank/DDBJ databases">
        <authorList>
            <person name="Liu B.-T."/>
        </authorList>
    </citation>
    <scope>NUCLEOTIDE SEQUENCE [LARGE SCALE GENOMIC DNA]</scope>
    <source>
        <strain evidence="3">WD6-1</strain>
    </source>
</reference>
<comment type="similarity">
    <text evidence="1">Belongs to the CutA family.</text>
</comment>
<sequence>MGLIYTTWPDADSAAAAAETLLDEGLIACANILSGSTSIYRWKGAVARETEIVALFKTAAARAAEARDRLAALHPYEEPCILSLAVDSHASAAGFLDWLRTETANDPA</sequence>